<gene>
    <name evidence="4" type="ORF">OL234_06360</name>
</gene>
<dbReference type="Pfam" id="PF03413">
    <property type="entry name" value="PepSY"/>
    <property type="match status" value="1"/>
</dbReference>
<evidence type="ECO:0000313" key="4">
    <source>
        <dbReference type="EMBL" id="WEG72608.1"/>
    </source>
</evidence>
<proteinExistence type="predicted"/>
<dbReference type="KEGG" id="vie:OL234_06360"/>
<dbReference type="InterPro" id="IPR046350">
    <property type="entry name" value="Cystatin_sf"/>
</dbReference>
<evidence type="ECO:0000259" key="3">
    <source>
        <dbReference type="Pfam" id="PF17881"/>
    </source>
</evidence>
<keyword evidence="5" id="KW-1185">Reference proteome</keyword>
<dbReference type="Gene3D" id="3.10.450.40">
    <property type="match status" value="2"/>
</dbReference>
<feature type="domain" description="Cell wall elongation regulator TseB-like" evidence="3">
    <location>
        <begin position="37"/>
        <end position="81"/>
    </location>
</feature>
<keyword evidence="1" id="KW-1133">Transmembrane helix</keyword>
<dbReference type="EMBL" id="CP110232">
    <property type="protein sequence ID" value="WEG72608.1"/>
    <property type="molecule type" value="Genomic_DNA"/>
</dbReference>
<dbReference type="AlphaFoldDB" id="A0AAF0CTE1"/>
<evidence type="ECO:0000256" key="1">
    <source>
        <dbReference type="SAM" id="Phobius"/>
    </source>
</evidence>
<feature type="transmembrane region" description="Helical" evidence="1">
    <location>
        <begin position="6"/>
        <end position="25"/>
    </location>
</feature>
<sequence>MKKKLPIIASFVLATFIFTSIFFFIKANRPMARAKKEAVGLARKYSDLKEVDFFYWFNRKESYFTVAGKDSSKNDIYVIIPRSGEKVTILDQDAGVDRDKVLKKVINEENPDRITKINLGMVKDKPTWEVVGQSNDKRLEYYLVDFKTGEIEDSLRGI</sequence>
<name>A0AAF0CTE1_9ENTE</name>
<dbReference type="RefSeq" id="WP_275468409.1">
    <property type="nucleotide sequence ID" value="NZ_CP110232.1"/>
</dbReference>
<protein>
    <submittedName>
        <fullName evidence="4">DUF5590 domain-containing protein</fullName>
    </submittedName>
</protein>
<keyword evidence="1" id="KW-0472">Membrane</keyword>
<dbReference type="Proteomes" id="UP001179647">
    <property type="component" value="Chromosome"/>
</dbReference>
<organism evidence="4 5">
    <name type="scientific">Vagococcus intermedius</name>
    <dbReference type="NCBI Taxonomy" id="2991418"/>
    <lineage>
        <taxon>Bacteria</taxon>
        <taxon>Bacillati</taxon>
        <taxon>Bacillota</taxon>
        <taxon>Bacilli</taxon>
        <taxon>Lactobacillales</taxon>
        <taxon>Enterococcaceae</taxon>
        <taxon>Vagococcus</taxon>
    </lineage>
</organism>
<keyword evidence="1" id="KW-0812">Transmembrane</keyword>
<accession>A0AAF0CTE1</accession>
<dbReference type="Pfam" id="PF17881">
    <property type="entry name" value="TseB"/>
    <property type="match status" value="1"/>
</dbReference>
<dbReference type="InterPro" id="IPR025711">
    <property type="entry name" value="PepSY"/>
</dbReference>
<dbReference type="InterPro" id="IPR041401">
    <property type="entry name" value="TseB-like_dom"/>
</dbReference>
<feature type="domain" description="PepSY" evidence="2">
    <location>
        <begin position="103"/>
        <end position="154"/>
    </location>
</feature>
<evidence type="ECO:0000313" key="5">
    <source>
        <dbReference type="Proteomes" id="UP001179647"/>
    </source>
</evidence>
<evidence type="ECO:0000259" key="2">
    <source>
        <dbReference type="Pfam" id="PF03413"/>
    </source>
</evidence>
<dbReference type="SUPFAM" id="SSF54403">
    <property type="entry name" value="Cystatin/monellin"/>
    <property type="match status" value="2"/>
</dbReference>
<reference evidence="4" key="1">
    <citation type="submission" date="2022-10" db="EMBL/GenBank/DDBJ databases">
        <title>Vagococcus sp. isolated from poultry meat.</title>
        <authorList>
            <person name="Johansson P."/>
            <person name="Bjorkroth J."/>
        </authorList>
    </citation>
    <scope>NUCLEOTIDE SEQUENCE</scope>
    <source>
        <strain evidence="4">STAA11</strain>
    </source>
</reference>